<dbReference type="GO" id="GO:0005886">
    <property type="term" value="C:plasma membrane"/>
    <property type="evidence" value="ECO:0007669"/>
    <property type="project" value="UniProtKB-SubCell"/>
</dbReference>
<evidence type="ECO:0000256" key="5">
    <source>
        <dbReference type="ARBA" id="ARBA00022989"/>
    </source>
</evidence>
<dbReference type="Gene3D" id="1.10.3720.10">
    <property type="entry name" value="MetI-like"/>
    <property type="match status" value="1"/>
</dbReference>
<reference evidence="9 10" key="1">
    <citation type="submission" date="2020-08" db="EMBL/GenBank/DDBJ databases">
        <authorList>
            <person name="Liu C."/>
            <person name="Sun Q."/>
        </authorList>
    </citation>
    <scope>NUCLEOTIDE SEQUENCE [LARGE SCALE GENOMIC DNA]</scope>
    <source>
        <strain evidence="9 10">NSJ-29</strain>
    </source>
</reference>
<evidence type="ECO:0000313" key="10">
    <source>
        <dbReference type="Proteomes" id="UP000515860"/>
    </source>
</evidence>
<feature type="transmembrane region" description="Helical" evidence="7">
    <location>
        <begin position="250"/>
        <end position="271"/>
    </location>
</feature>
<proteinExistence type="inferred from homology"/>
<dbReference type="CDD" id="cd06261">
    <property type="entry name" value="TM_PBP2"/>
    <property type="match status" value="1"/>
</dbReference>
<evidence type="ECO:0000256" key="1">
    <source>
        <dbReference type="ARBA" id="ARBA00004651"/>
    </source>
</evidence>
<dbReference type="InterPro" id="IPR035906">
    <property type="entry name" value="MetI-like_sf"/>
</dbReference>
<keyword evidence="3" id="KW-1003">Cell membrane</keyword>
<protein>
    <submittedName>
        <fullName evidence="9">Carbohydrate ABC transporter permease</fullName>
    </submittedName>
</protein>
<evidence type="ECO:0000313" key="9">
    <source>
        <dbReference type="EMBL" id="QNM08407.1"/>
    </source>
</evidence>
<dbReference type="RefSeq" id="WP_249328742.1">
    <property type="nucleotide sequence ID" value="NZ_CP060635.1"/>
</dbReference>
<keyword evidence="6 7" id="KW-0472">Membrane</keyword>
<organism evidence="9 10">
    <name type="scientific">Wansuia hejianensis</name>
    <dbReference type="NCBI Taxonomy" id="2763667"/>
    <lineage>
        <taxon>Bacteria</taxon>
        <taxon>Bacillati</taxon>
        <taxon>Bacillota</taxon>
        <taxon>Clostridia</taxon>
        <taxon>Lachnospirales</taxon>
        <taxon>Lachnospiraceae</taxon>
        <taxon>Wansuia</taxon>
    </lineage>
</organism>
<dbReference type="EMBL" id="CP060635">
    <property type="protein sequence ID" value="QNM08407.1"/>
    <property type="molecule type" value="Genomic_DNA"/>
</dbReference>
<keyword evidence="10" id="KW-1185">Reference proteome</keyword>
<dbReference type="Pfam" id="PF00528">
    <property type="entry name" value="BPD_transp_1"/>
    <property type="match status" value="1"/>
</dbReference>
<dbReference type="GO" id="GO:0055085">
    <property type="term" value="P:transmembrane transport"/>
    <property type="evidence" value="ECO:0007669"/>
    <property type="project" value="InterPro"/>
</dbReference>
<evidence type="ECO:0000256" key="4">
    <source>
        <dbReference type="ARBA" id="ARBA00022692"/>
    </source>
</evidence>
<dbReference type="PROSITE" id="PS50928">
    <property type="entry name" value="ABC_TM1"/>
    <property type="match status" value="1"/>
</dbReference>
<dbReference type="PANTHER" id="PTHR43744:SF12">
    <property type="entry name" value="ABC TRANSPORTER PERMEASE PROTEIN MG189-RELATED"/>
    <property type="match status" value="1"/>
</dbReference>
<feature type="transmembrane region" description="Helical" evidence="7">
    <location>
        <begin position="192"/>
        <end position="215"/>
    </location>
</feature>
<keyword evidence="5 7" id="KW-1133">Transmembrane helix</keyword>
<dbReference type="AlphaFoldDB" id="A0A7G9GC75"/>
<feature type="transmembrane region" description="Helical" evidence="7">
    <location>
        <begin position="152"/>
        <end position="171"/>
    </location>
</feature>
<dbReference type="InterPro" id="IPR000515">
    <property type="entry name" value="MetI-like"/>
</dbReference>
<comment type="similarity">
    <text evidence="7">Belongs to the binding-protein-dependent transport system permease family.</text>
</comment>
<keyword evidence="4 7" id="KW-0812">Transmembrane</keyword>
<evidence type="ECO:0000256" key="2">
    <source>
        <dbReference type="ARBA" id="ARBA00022448"/>
    </source>
</evidence>
<evidence type="ECO:0000256" key="3">
    <source>
        <dbReference type="ARBA" id="ARBA00022475"/>
    </source>
</evidence>
<evidence type="ECO:0000256" key="6">
    <source>
        <dbReference type="ARBA" id="ARBA00023136"/>
    </source>
</evidence>
<comment type="subcellular location">
    <subcellularLocation>
        <location evidence="1 7">Cell membrane</location>
        <topology evidence="1 7">Multi-pass membrane protein</topology>
    </subcellularLocation>
</comment>
<gene>
    <name evidence="9" type="ORF">H9Q79_16260</name>
</gene>
<name>A0A7G9GC75_9FIRM</name>
<dbReference type="SUPFAM" id="SSF161098">
    <property type="entry name" value="MetI-like"/>
    <property type="match status" value="1"/>
</dbReference>
<dbReference type="Proteomes" id="UP000515860">
    <property type="component" value="Chromosome"/>
</dbReference>
<evidence type="ECO:0000259" key="8">
    <source>
        <dbReference type="PROSITE" id="PS50928"/>
    </source>
</evidence>
<accession>A0A7G9GC75</accession>
<feature type="transmembrane region" description="Helical" evidence="7">
    <location>
        <begin position="118"/>
        <end position="140"/>
    </location>
</feature>
<feature type="transmembrane region" description="Helical" evidence="7">
    <location>
        <begin position="20"/>
        <end position="40"/>
    </location>
</feature>
<dbReference type="KEGG" id="whj:H9Q79_16260"/>
<evidence type="ECO:0000256" key="7">
    <source>
        <dbReference type="RuleBase" id="RU363032"/>
    </source>
</evidence>
<dbReference type="PANTHER" id="PTHR43744">
    <property type="entry name" value="ABC TRANSPORTER PERMEASE PROTEIN MG189-RELATED-RELATED"/>
    <property type="match status" value="1"/>
</dbReference>
<sequence>MNGQTAKKHAKAIRITKKTLLSILIWAGGIIMVFPFLWMVSASFKGINEVFNFPIEWIPKNPTLKGYELLLKGDVPFITYFLNSVKIALISLIGTFFACTMAGYAYAKIDFKGRDKLFLLKLMTTMIPSLVTILPTYLLYSKMHLVNTHAALWLPAFFGGAFGVFIMRQAFMSLPRDLMEAAKIDGAGHPRIYWSIALPNVKASVATLIFMYFIWTWNDYEKPLLFLRSKELFTLPFAVKFFADEQMQNYPAIMAANVCMLLPIIIFFFACQKYFVQSLVTSGVKG</sequence>
<feature type="transmembrane region" description="Helical" evidence="7">
    <location>
        <begin position="87"/>
        <end position="106"/>
    </location>
</feature>
<feature type="domain" description="ABC transmembrane type-1" evidence="8">
    <location>
        <begin position="81"/>
        <end position="271"/>
    </location>
</feature>
<keyword evidence="2 7" id="KW-0813">Transport</keyword>